<accession>A0A3T0KSP3</accession>
<dbReference type="AlphaFoldDB" id="A0A3T0KSP3"/>
<gene>
    <name evidence="1" type="ORF">BAOM_2808</name>
</gene>
<dbReference type="EMBL" id="CP026095">
    <property type="protein sequence ID" value="AZV43417.1"/>
    <property type="molecule type" value="Genomic_DNA"/>
</dbReference>
<name>A0A3T0KSP3_9BACI</name>
<dbReference type="Proteomes" id="UP000283095">
    <property type="component" value="Chromosome"/>
</dbReference>
<dbReference type="KEGG" id="pasa:BAOM_2808"/>
<evidence type="ECO:0000313" key="1">
    <source>
        <dbReference type="EMBL" id="AZV43417.1"/>
    </source>
</evidence>
<sequence length="38" mass="4527">MHHSIDTRKKKKTFFKEISFSSFPFSSFIALFVEEKSN</sequence>
<proteinExistence type="predicted"/>
<protein>
    <submittedName>
        <fullName evidence="1">Uncharacterized protein</fullName>
    </submittedName>
</protein>
<organism evidence="1 2">
    <name type="scientific">Peribacillus asahii</name>
    <dbReference type="NCBI Taxonomy" id="228899"/>
    <lineage>
        <taxon>Bacteria</taxon>
        <taxon>Bacillati</taxon>
        <taxon>Bacillota</taxon>
        <taxon>Bacilli</taxon>
        <taxon>Bacillales</taxon>
        <taxon>Bacillaceae</taxon>
        <taxon>Peribacillus</taxon>
    </lineage>
</organism>
<reference evidence="1 2" key="1">
    <citation type="submission" date="2018-01" db="EMBL/GenBank/DDBJ databases">
        <title>Bacillus asahii Genome sequencing and assembly.</title>
        <authorList>
            <person name="Jiang H."/>
            <person name="Feng Y."/>
            <person name="Zhao F."/>
            <person name="Lin X."/>
        </authorList>
    </citation>
    <scope>NUCLEOTIDE SEQUENCE [LARGE SCALE GENOMIC DNA]</scope>
    <source>
        <strain evidence="1 2">OM18</strain>
    </source>
</reference>
<evidence type="ECO:0000313" key="2">
    <source>
        <dbReference type="Proteomes" id="UP000283095"/>
    </source>
</evidence>